<dbReference type="OMA" id="DKAQGLM"/>
<dbReference type="SMART" id="SM00979">
    <property type="entry name" value="TIFY"/>
    <property type="match status" value="1"/>
</dbReference>
<dbReference type="GO" id="GO:0031347">
    <property type="term" value="P:regulation of defense response"/>
    <property type="evidence" value="ECO:0007669"/>
    <property type="project" value="TreeGrafter"/>
</dbReference>
<dbReference type="EMBL" id="JAHRHJ020000001">
    <property type="protein sequence ID" value="KAH9331390.1"/>
    <property type="molecule type" value="Genomic_DNA"/>
</dbReference>
<dbReference type="InterPro" id="IPR010399">
    <property type="entry name" value="Tify_dom"/>
</dbReference>
<dbReference type="GO" id="GO:0005634">
    <property type="term" value="C:nucleus"/>
    <property type="evidence" value="ECO:0007669"/>
    <property type="project" value="TreeGrafter"/>
</dbReference>
<evidence type="ECO:0000313" key="5">
    <source>
        <dbReference type="Proteomes" id="UP000824469"/>
    </source>
</evidence>
<dbReference type="Pfam" id="PF06200">
    <property type="entry name" value="tify"/>
    <property type="match status" value="1"/>
</dbReference>
<dbReference type="Pfam" id="PF09425">
    <property type="entry name" value="Jas_motif"/>
    <property type="match status" value="1"/>
</dbReference>
<feature type="compositionally biased region" description="Polar residues" evidence="2">
    <location>
        <begin position="328"/>
        <end position="338"/>
    </location>
</feature>
<dbReference type="PANTHER" id="PTHR33077:SF60">
    <property type="entry name" value="TIFY DOMAIN-CONTAINING PROTEIN"/>
    <property type="match status" value="1"/>
</dbReference>
<protein>
    <recommendedName>
        <fullName evidence="3">Tify domain-containing protein</fullName>
    </recommendedName>
</protein>
<feature type="region of interest" description="Disordered" evidence="2">
    <location>
        <begin position="311"/>
        <end position="351"/>
    </location>
</feature>
<reference evidence="4 5" key="1">
    <citation type="journal article" date="2021" name="Nat. Plants">
        <title>The Taxus genome provides insights into paclitaxel biosynthesis.</title>
        <authorList>
            <person name="Xiong X."/>
            <person name="Gou J."/>
            <person name="Liao Q."/>
            <person name="Li Y."/>
            <person name="Zhou Q."/>
            <person name="Bi G."/>
            <person name="Li C."/>
            <person name="Du R."/>
            <person name="Wang X."/>
            <person name="Sun T."/>
            <person name="Guo L."/>
            <person name="Liang H."/>
            <person name="Lu P."/>
            <person name="Wu Y."/>
            <person name="Zhang Z."/>
            <person name="Ro D.K."/>
            <person name="Shang Y."/>
            <person name="Huang S."/>
            <person name="Yan J."/>
        </authorList>
    </citation>
    <scope>NUCLEOTIDE SEQUENCE [LARGE SCALE GENOMIC DNA]</scope>
    <source>
        <strain evidence="4">Ta-2019</strain>
    </source>
</reference>
<organism evidence="4 5">
    <name type="scientific">Taxus chinensis</name>
    <name type="common">Chinese yew</name>
    <name type="synonym">Taxus wallichiana var. chinensis</name>
    <dbReference type="NCBI Taxonomy" id="29808"/>
    <lineage>
        <taxon>Eukaryota</taxon>
        <taxon>Viridiplantae</taxon>
        <taxon>Streptophyta</taxon>
        <taxon>Embryophyta</taxon>
        <taxon>Tracheophyta</taxon>
        <taxon>Spermatophyta</taxon>
        <taxon>Pinopsida</taxon>
        <taxon>Pinidae</taxon>
        <taxon>Conifers II</taxon>
        <taxon>Cupressales</taxon>
        <taxon>Taxaceae</taxon>
        <taxon>Taxus</taxon>
    </lineage>
</organism>
<feature type="domain" description="Tify" evidence="3">
    <location>
        <begin position="152"/>
        <end position="187"/>
    </location>
</feature>
<dbReference type="AlphaFoldDB" id="A0AA38H0X2"/>
<evidence type="ECO:0000256" key="1">
    <source>
        <dbReference type="ARBA" id="ARBA00008614"/>
    </source>
</evidence>
<gene>
    <name evidence="4" type="ORF">KI387_003498</name>
</gene>
<sequence>MDREKIVERDFMGLINSDEIADKKEDDSVTKDSCTDAPVDDGSHNSLPNNDVPCQHFGTSPMAYPAGSMEGLSSSVHPVVEYGVFPSSNISLPMQNYGQHLSALAILKGQQAVSSACGASSMANPFPIQHSFFPDCAGVYPTTRATSKSTTIPGNPAQLTIFYAGTVNVYDDVPADKAQGLMLLAASARLSKTINLPPRSSLMSMPMATGCHTPSIASPFTSSLPNQACNTTPQAPLQKPQENNQPNSSTAVSLNAGDSQKNQCIVTSIGQQEASISSAMVITPVPVVPRAVPQARKASLARFLEKRKERISIKAPYPTKKSPDASPQREQSPSSKHASSPLDECLTKNHQVASTGLEEKISFDSESIGSFQKDHSCLQKAPKIEGEDCEITV</sequence>
<dbReference type="InterPro" id="IPR018467">
    <property type="entry name" value="CCT_CS"/>
</dbReference>
<dbReference type="Proteomes" id="UP000824469">
    <property type="component" value="Unassembled WGS sequence"/>
</dbReference>
<evidence type="ECO:0000256" key="2">
    <source>
        <dbReference type="SAM" id="MobiDB-lite"/>
    </source>
</evidence>
<proteinExistence type="inferred from homology"/>
<dbReference type="InterPro" id="IPR040390">
    <property type="entry name" value="TIFY/JAZ"/>
</dbReference>
<dbReference type="PROSITE" id="PS51320">
    <property type="entry name" value="TIFY"/>
    <property type="match status" value="1"/>
</dbReference>
<feature type="non-terminal residue" evidence="4">
    <location>
        <position position="393"/>
    </location>
</feature>
<feature type="region of interest" description="Disordered" evidence="2">
    <location>
        <begin position="18"/>
        <end position="50"/>
    </location>
</feature>
<comment type="similarity">
    <text evidence="1">Belongs to the TIFY/JAZ family.</text>
</comment>
<name>A0AA38H0X2_TAXCH</name>
<dbReference type="PANTHER" id="PTHR33077">
    <property type="entry name" value="PROTEIN TIFY 4A-RELATED-RELATED"/>
    <property type="match status" value="1"/>
</dbReference>
<feature type="compositionally biased region" description="Basic and acidic residues" evidence="2">
    <location>
        <begin position="20"/>
        <end position="34"/>
    </location>
</feature>
<accession>A0AA38H0X2</accession>
<dbReference type="GO" id="GO:0009611">
    <property type="term" value="P:response to wounding"/>
    <property type="evidence" value="ECO:0007669"/>
    <property type="project" value="TreeGrafter"/>
</dbReference>
<dbReference type="GO" id="GO:2000022">
    <property type="term" value="P:regulation of jasmonic acid mediated signaling pathway"/>
    <property type="evidence" value="ECO:0007669"/>
    <property type="project" value="TreeGrafter"/>
</dbReference>
<evidence type="ECO:0000313" key="4">
    <source>
        <dbReference type="EMBL" id="KAH9331390.1"/>
    </source>
</evidence>
<evidence type="ECO:0000259" key="3">
    <source>
        <dbReference type="PROSITE" id="PS51320"/>
    </source>
</evidence>
<comment type="caution">
    <text evidence="4">The sequence shown here is derived from an EMBL/GenBank/DDBJ whole genome shotgun (WGS) entry which is preliminary data.</text>
</comment>
<feature type="region of interest" description="Disordered" evidence="2">
    <location>
        <begin position="222"/>
        <end position="255"/>
    </location>
</feature>
<keyword evidence="5" id="KW-1185">Reference proteome</keyword>